<comment type="subcellular location">
    <subcellularLocation>
        <location evidence="1 7">Cell membrane</location>
        <topology evidence="1 7">Multi-pass membrane protein</topology>
    </subcellularLocation>
</comment>
<dbReference type="GO" id="GO:0055085">
    <property type="term" value="P:transmembrane transport"/>
    <property type="evidence" value="ECO:0007669"/>
    <property type="project" value="InterPro"/>
</dbReference>
<evidence type="ECO:0000313" key="10">
    <source>
        <dbReference type="EMBL" id="SKC60179.1"/>
    </source>
</evidence>
<evidence type="ECO:0000256" key="3">
    <source>
        <dbReference type="ARBA" id="ARBA00022475"/>
    </source>
</evidence>
<dbReference type="AlphaFoldDB" id="A0A1T5K9M2"/>
<evidence type="ECO:0000313" key="11">
    <source>
        <dbReference type="Proteomes" id="UP000189777"/>
    </source>
</evidence>
<feature type="transmembrane region" description="Helical" evidence="7">
    <location>
        <begin position="234"/>
        <end position="253"/>
    </location>
</feature>
<dbReference type="CDD" id="cd06261">
    <property type="entry name" value="TM_PBP2"/>
    <property type="match status" value="1"/>
</dbReference>
<dbReference type="PANTHER" id="PTHR30193:SF37">
    <property type="entry name" value="INNER MEMBRANE ABC TRANSPORTER PERMEASE PROTEIN YCJO"/>
    <property type="match status" value="1"/>
</dbReference>
<comment type="similarity">
    <text evidence="7">Belongs to the binding-protein-dependent transport system permease family.</text>
</comment>
<protein>
    <submittedName>
        <fullName evidence="10">Carbohydrate ABC transporter membrane protein 1, CUT1 family (TC 3.A.1.1.-)</fullName>
    </submittedName>
</protein>
<dbReference type="OrthoDB" id="9805974at2"/>
<dbReference type="STRING" id="526729.SAMN04324258_1945"/>
<feature type="region of interest" description="Disordered" evidence="8">
    <location>
        <begin position="1"/>
        <end position="25"/>
    </location>
</feature>
<gene>
    <name evidence="10" type="ORF">SAMN04324258_1945</name>
</gene>
<evidence type="ECO:0000259" key="9">
    <source>
        <dbReference type="PROSITE" id="PS50928"/>
    </source>
</evidence>
<dbReference type="Proteomes" id="UP000189777">
    <property type="component" value="Unassembled WGS sequence"/>
</dbReference>
<dbReference type="PANTHER" id="PTHR30193">
    <property type="entry name" value="ABC TRANSPORTER PERMEASE PROTEIN"/>
    <property type="match status" value="1"/>
</dbReference>
<evidence type="ECO:0000256" key="7">
    <source>
        <dbReference type="RuleBase" id="RU363032"/>
    </source>
</evidence>
<proteinExistence type="inferred from homology"/>
<dbReference type="InterPro" id="IPR051393">
    <property type="entry name" value="ABC_transporter_permease"/>
</dbReference>
<evidence type="ECO:0000256" key="4">
    <source>
        <dbReference type="ARBA" id="ARBA00022692"/>
    </source>
</evidence>
<dbReference type="GO" id="GO:0005886">
    <property type="term" value="C:plasma membrane"/>
    <property type="evidence" value="ECO:0007669"/>
    <property type="project" value="UniProtKB-SubCell"/>
</dbReference>
<reference evidence="10 11" key="1">
    <citation type="submission" date="2017-02" db="EMBL/GenBank/DDBJ databases">
        <authorList>
            <person name="Peterson S.W."/>
        </authorList>
    </citation>
    <scope>NUCLEOTIDE SEQUENCE [LARGE SCALE GENOMIC DNA]</scope>
    <source>
        <strain evidence="10 11">DSM 21481</strain>
    </source>
</reference>
<feature type="transmembrane region" description="Helical" evidence="7">
    <location>
        <begin position="36"/>
        <end position="62"/>
    </location>
</feature>
<feature type="transmembrane region" description="Helical" evidence="7">
    <location>
        <begin position="285"/>
        <end position="305"/>
    </location>
</feature>
<evidence type="ECO:0000256" key="6">
    <source>
        <dbReference type="ARBA" id="ARBA00023136"/>
    </source>
</evidence>
<sequence>MTVTTAATAPPGRAATPLPAPAPRKPSRQWRIQERWAWLFVALPIALFAIFVVIPAGMALVMSFTSYSVIGDSHWVGLDNYRRLFLDPYFFIALRNTAYYTLLFVPLGILVALATALLLHRNVRVSTLFRTFFYVPVVSSTVATATIWLWLLNPQFGMVNVALGWFGIDGPAWLYDSNWAMPAIVIMSVWAGFGTNMMIYLGGLQGIPSQLYEAARIDGAGWWQQLRYIVMPSLSRTTFLVSTLLVIGAFQVFDQAYVLTKGGPGNSTITLVYYIYTQGFGNLEMGYASAISFVLFAIIAVFAVINARVTGRDNS</sequence>
<name>A0A1T5K9M2_9MICO</name>
<feature type="domain" description="ABC transmembrane type-1" evidence="9">
    <location>
        <begin position="94"/>
        <end position="306"/>
    </location>
</feature>
<accession>A0A1T5K9M2</accession>
<feature type="transmembrane region" description="Helical" evidence="7">
    <location>
        <begin position="98"/>
        <end position="119"/>
    </location>
</feature>
<dbReference type="Gene3D" id="1.10.3720.10">
    <property type="entry name" value="MetI-like"/>
    <property type="match status" value="1"/>
</dbReference>
<feature type="transmembrane region" description="Helical" evidence="7">
    <location>
        <begin position="179"/>
        <end position="201"/>
    </location>
</feature>
<keyword evidence="3" id="KW-1003">Cell membrane</keyword>
<keyword evidence="4 7" id="KW-0812">Transmembrane</keyword>
<evidence type="ECO:0000256" key="2">
    <source>
        <dbReference type="ARBA" id="ARBA00022448"/>
    </source>
</evidence>
<keyword evidence="11" id="KW-1185">Reference proteome</keyword>
<evidence type="ECO:0000256" key="5">
    <source>
        <dbReference type="ARBA" id="ARBA00022989"/>
    </source>
</evidence>
<organism evidence="10 11">
    <name type="scientific">Krasilnikoviella flava</name>
    <dbReference type="NCBI Taxonomy" id="526729"/>
    <lineage>
        <taxon>Bacteria</taxon>
        <taxon>Bacillati</taxon>
        <taxon>Actinomycetota</taxon>
        <taxon>Actinomycetes</taxon>
        <taxon>Micrococcales</taxon>
        <taxon>Promicromonosporaceae</taxon>
        <taxon>Krasilnikoviella</taxon>
    </lineage>
</organism>
<keyword evidence="2 7" id="KW-0813">Transport</keyword>
<keyword evidence="5 7" id="KW-1133">Transmembrane helix</keyword>
<evidence type="ECO:0000256" key="1">
    <source>
        <dbReference type="ARBA" id="ARBA00004651"/>
    </source>
</evidence>
<dbReference type="EMBL" id="FUZQ01000003">
    <property type="protein sequence ID" value="SKC60179.1"/>
    <property type="molecule type" value="Genomic_DNA"/>
</dbReference>
<evidence type="ECO:0000256" key="8">
    <source>
        <dbReference type="SAM" id="MobiDB-lite"/>
    </source>
</evidence>
<feature type="compositionally biased region" description="Low complexity" evidence="8">
    <location>
        <begin position="1"/>
        <end position="17"/>
    </location>
</feature>
<dbReference type="InterPro" id="IPR000515">
    <property type="entry name" value="MetI-like"/>
</dbReference>
<dbReference type="Pfam" id="PF00528">
    <property type="entry name" value="BPD_transp_1"/>
    <property type="match status" value="1"/>
</dbReference>
<feature type="transmembrane region" description="Helical" evidence="7">
    <location>
        <begin position="131"/>
        <end position="151"/>
    </location>
</feature>
<dbReference type="SUPFAM" id="SSF161098">
    <property type="entry name" value="MetI-like"/>
    <property type="match status" value="1"/>
</dbReference>
<dbReference type="PROSITE" id="PS50928">
    <property type="entry name" value="ABC_TM1"/>
    <property type="match status" value="1"/>
</dbReference>
<dbReference type="InterPro" id="IPR035906">
    <property type="entry name" value="MetI-like_sf"/>
</dbReference>
<keyword evidence="6 7" id="KW-0472">Membrane</keyword>